<sequence>MGAAMSRLLSALAWSGRDTMLSLFVAFPRGGSSSLQPPESDSGPDALRFYELEDPENILPAFECVELDLIYNEPPLHLADVIAGWLQQALAAGAKLAWFAFEGSFDFEHVLTADIADQVYAVATRDGVELALADEQREGAAWPETLEAVRRRAGL</sequence>
<organism evidence="1 2">
    <name type="scientific">Demequina activiva</name>
    <dbReference type="NCBI Taxonomy" id="1582364"/>
    <lineage>
        <taxon>Bacteria</taxon>
        <taxon>Bacillati</taxon>
        <taxon>Actinomycetota</taxon>
        <taxon>Actinomycetes</taxon>
        <taxon>Micrococcales</taxon>
        <taxon>Demequinaceae</taxon>
        <taxon>Demequina</taxon>
    </lineage>
</organism>
<comment type="caution">
    <text evidence="1">The sequence shown here is derived from an EMBL/GenBank/DDBJ whole genome shotgun (WGS) entry which is preliminary data.</text>
</comment>
<evidence type="ECO:0000313" key="1">
    <source>
        <dbReference type="EMBL" id="GIG55041.1"/>
    </source>
</evidence>
<reference evidence="1" key="1">
    <citation type="submission" date="2021-01" db="EMBL/GenBank/DDBJ databases">
        <title>Whole genome shotgun sequence of Demequina activiva NBRC 110675.</title>
        <authorList>
            <person name="Komaki H."/>
            <person name="Tamura T."/>
        </authorList>
    </citation>
    <scope>NUCLEOTIDE SEQUENCE</scope>
    <source>
        <strain evidence="1">NBRC 110675</strain>
    </source>
</reference>
<dbReference type="Proteomes" id="UP000652354">
    <property type="component" value="Unassembled WGS sequence"/>
</dbReference>
<gene>
    <name evidence="1" type="ORF">Dac01nite_17930</name>
</gene>
<dbReference type="AlphaFoldDB" id="A0A919Q530"/>
<dbReference type="EMBL" id="BONR01000003">
    <property type="protein sequence ID" value="GIG55041.1"/>
    <property type="molecule type" value="Genomic_DNA"/>
</dbReference>
<proteinExistence type="predicted"/>
<accession>A0A919Q530</accession>
<name>A0A919Q530_9MICO</name>
<protein>
    <submittedName>
        <fullName evidence="1">Uncharacterized protein</fullName>
    </submittedName>
</protein>
<evidence type="ECO:0000313" key="2">
    <source>
        <dbReference type="Proteomes" id="UP000652354"/>
    </source>
</evidence>
<keyword evidence="2" id="KW-1185">Reference proteome</keyword>